<organism evidence="2 3">
    <name type="scientific">Candidatus Woesebacteria bacterium RIFCSPHIGHO2_01_FULL_40_22</name>
    <dbReference type="NCBI Taxonomy" id="1802499"/>
    <lineage>
        <taxon>Bacteria</taxon>
        <taxon>Candidatus Woeseibacteriota</taxon>
    </lineage>
</organism>
<accession>A0A1F7YL28</accession>
<dbReference type="EMBL" id="MGGL01000004">
    <property type="protein sequence ID" value="OGM27589.1"/>
    <property type="molecule type" value="Genomic_DNA"/>
</dbReference>
<comment type="caution">
    <text evidence="2">The sequence shown here is derived from an EMBL/GenBank/DDBJ whole genome shotgun (WGS) entry which is preliminary data.</text>
</comment>
<evidence type="ECO:0000259" key="1">
    <source>
        <dbReference type="Pfam" id="PF08241"/>
    </source>
</evidence>
<dbReference type="SUPFAM" id="SSF53335">
    <property type="entry name" value="S-adenosyl-L-methionine-dependent methyltransferases"/>
    <property type="match status" value="1"/>
</dbReference>
<dbReference type="Pfam" id="PF08241">
    <property type="entry name" value="Methyltransf_11"/>
    <property type="match status" value="1"/>
</dbReference>
<proteinExistence type="predicted"/>
<dbReference type="GO" id="GO:0008757">
    <property type="term" value="F:S-adenosylmethionine-dependent methyltransferase activity"/>
    <property type="evidence" value="ECO:0007669"/>
    <property type="project" value="InterPro"/>
</dbReference>
<protein>
    <recommendedName>
        <fullName evidence="1">Methyltransferase type 11 domain-containing protein</fullName>
    </recommendedName>
</protein>
<evidence type="ECO:0000313" key="3">
    <source>
        <dbReference type="Proteomes" id="UP000179221"/>
    </source>
</evidence>
<dbReference type="PANTHER" id="PTHR43591:SF24">
    <property type="entry name" value="2-METHOXY-6-POLYPRENYL-1,4-BENZOQUINOL METHYLASE, MITOCHONDRIAL"/>
    <property type="match status" value="1"/>
</dbReference>
<dbReference type="PANTHER" id="PTHR43591">
    <property type="entry name" value="METHYLTRANSFERASE"/>
    <property type="match status" value="1"/>
</dbReference>
<dbReference type="InterPro" id="IPR013216">
    <property type="entry name" value="Methyltransf_11"/>
</dbReference>
<feature type="domain" description="Methyltransferase type 11" evidence="1">
    <location>
        <begin position="43"/>
        <end position="135"/>
    </location>
</feature>
<reference evidence="2 3" key="1">
    <citation type="journal article" date="2016" name="Nat. Commun.">
        <title>Thousands of microbial genomes shed light on interconnected biogeochemical processes in an aquifer system.</title>
        <authorList>
            <person name="Anantharaman K."/>
            <person name="Brown C.T."/>
            <person name="Hug L.A."/>
            <person name="Sharon I."/>
            <person name="Castelle C.J."/>
            <person name="Probst A.J."/>
            <person name="Thomas B.C."/>
            <person name="Singh A."/>
            <person name="Wilkins M.J."/>
            <person name="Karaoz U."/>
            <person name="Brodie E.L."/>
            <person name="Williams K.H."/>
            <person name="Hubbard S.S."/>
            <person name="Banfield J.F."/>
        </authorList>
    </citation>
    <scope>NUCLEOTIDE SEQUENCE [LARGE SCALE GENOMIC DNA]</scope>
</reference>
<evidence type="ECO:0000313" key="2">
    <source>
        <dbReference type="EMBL" id="OGM27589.1"/>
    </source>
</evidence>
<dbReference type="Proteomes" id="UP000179221">
    <property type="component" value="Unassembled WGS sequence"/>
</dbReference>
<dbReference type="CDD" id="cd02440">
    <property type="entry name" value="AdoMet_MTases"/>
    <property type="match status" value="1"/>
</dbReference>
<dbReference type="Gene3D" id="3.40.50.150">
    <property type="entry name" value="Vaccinia Virus protein VP39"/>
    <property type="match status" value="1"/>
</dbReference>
<dbReference type="AlphaFoldDB" id="A0A1F7YL28"/>
<name>A0A1F7YL28_9BACT</name>
<sequence>MTKSMDDHLLEKIESVETVHWWWEGRRQLLKMLLVGKKYEKILDIGCGTGETMTFLHKLYPKAQLYGIDSSAKAIKYVKSRLHKNVTLASATKLPFKDSFFDAVLFLDVLEHVQDDQKCITEAKRVLKKGGSVIITAPALSFIWSNYDIHQGHQRRYTRRRIRMLARHADLKVHFVSYFNFLFSPPIIAIRILSRLKSLNYLSSYDNSINLNIAKSSKINSLLKKIFITEINGMKYINYPLGISVAAVLVKN</sequence>
<gene>
    <name evidence="2" type="ORF">A2628_02260</name>
</gene>
<dbReference type="InterPro" id="IPR029063">
    <property type="entry name" value="SAM-dependent_MTases_sf"/>
</dbReference>